<evidence type="ECO:0000313" key="1">
    <source>
        <dbReference type="EMBL" id="KAK8923736.1"/>
    </source>
</evidence>
<gene>
    <name evidence="1" type="ORF">KSP39_PZI019048</name>
</gene>
<dbReference type="Proteomes" id="UP001418222">
    <property type="component" value="Unassembled WGS sequence"/>
</dbReference>
<accession>A0AAP0FXT1</accession>
<name>A0AAP0FXT1_9ASPA</name>
<keyword evidence="2" id="KW-1185">Reference proteome</keyword>
<sequence length="156" mass="17303">MLEKFRTTKTSSLEASIFFMSKKIGYTPSPCSWALTACIDDSKIRETGLIPSMTTSESPCHSEILLIEQLIQAWCQCIQVMPKIKSKPKILKIITGVSNNFPPISVSKFHFTVETISEPSGSRTLLVMPLYRCTPSIPSNNSSNTNECEAPVSKRV</sequence>
<dbReference type="AlphaFoldDB" id="A0AAP0FXT1"/>
<comment type="caution">
    <text evidence="1">The sequence shown here is derived from an EMBL/GenBank/DDBJ whole genome shotgun (WGS) entry which is preliminary data.</text>
</comment>
<organism evidence="1 2">
    <name type="scientific">Platanthera zijinensis</name>
    <dbReference type="NCBI Taxonomy" id="2320716"/>
    <lineage>
        <taxon>Eukaryota</taxon>
        <taxon>Viridiplantae</taxon>
        <taxon>Streptophyta</taxon>
        <taxon>Embryophyta</taxon>
        <taxon>Tracheophyta</taxon>
        <taxon>Spermatophyta</taxon>
        <taxon>Magnoliopsida</taxon>
        <taxon>Liliopsida</taxon>
        <taxon>Asparagales</taxon>
        <taxon>Orchidaceae</taxon>
        <taxon>Orchidoideae</taxon>
        <taxon>Orchideae</taxon>
        <taxon>Orchidinae</taxon>
        <taxon>Platanthera</taxon>
    </lineage>
</organism>
<dbReference type="EMBL" id="JBBWWQ010000017">
    <property type="protein sequence ID" value="KAK8923736.1"/>
    <property type="molecule type" value="Genomic_DNA"/>
</dbReference>
<evidence type="ECO:0000313" key="2">
    <source>
        <dbReference type="Proteomes" id="UP001418222"/>
    </source>
</evidence>
<proteinExistence type="predicted"/>
<reference evidence="1 2" key="1">
    <citation type="journal article" date="2022" name="Nat. Plants">
        <title>Genomes of leafy and leafless Platanthera orchids illuminate the evolution of mycoheterotrophy.</title>
        <authorList>
            <person name="Li M.H."/>
            <person name="Liu K.W."/>
            <person name="Li Z."/>
            <person name="Lu H.C."/>
            <person name="Ye Q.L."/>
            <person name="Zhang D."/>
            <person name="Wang J.Y."/>
            <person name="Li Y.F."/>
            <person name="Zhong Z.M."/>
            <person name="Liu X."/>
            <person name="Yu X."/>
            <person name="Liu D.K."/>
            <person name="Tu X.D."/>
            <person name="Liu B."/>
            <person name="Hao Y."/>
            <person name="Liao X.Y."/>
            <person name="Jiang Y.T."/>
            <person name="Sun W.H."/>
            <person name="Chen J."/>
            <person name="Chen Y.Q."/>
            <person name="Ai Y."/>
            <person name="Zhai J.W."/>
            <person name="Wu S.S."/>
            <person name="Zhou Z."/>
            <person name="Hsiao Y.Y."/>
            <person name="Wu W.L."/>
            <person name="Chen Y.Y."/>
            <person name="Lin Y.F."/>
            <person name="Hsu J.L."/>
            <person name="Li C.Y."/>
            <person name="Wang Z.W."/>
            <person name="Zhao X."/>
            <person name="Zhong W.Y."/>
            <person name="Ma X.K."/>
            <person name="Ma L."/>
            <person name="Huang J."/>
            <person name="Chen G.Z."/>
            <person name="Huang M.Z."/>
            <person name="Huang L."/>
            <person name="Peng D.H."/>
            <person name="Luo Y.B."/>
            <person name="Zou S.Q."/>
            <person name="Chen S.P."/>
            <person name="Lan S."/>
            <person name="Tsai W.C."/>
            <person name="Van de Peer Y."/>
            <person name="Liu Z.J."/>
        </authorList>
    </citation>
    <scope>NUCLEOTIDE SEQUENCE [LARGE SCALE GENOMIC DNA]</scope>
    <source>
        <strain evidence="1">Lor287</strain>
    </source>
</reference>
<protein>
    <submittedName>
        <fullName evidence="1">Uncharacterized protein</fullName>
    </submittedName>
</protein>